<evidence type="ECO:0000313" key="2">
    <source>
        <dbReference type="EMBL" id="GIY74726.1"/>
    </source>
</evidence>
<dbReference type="EMBL" id="BPLR01015249">
    <property type="protein sequence ID" value="GIY74726.1"/>
    <property type="molecule type" value="Genomic_DNA"/>
</dbReference>
<feature type="region of interest" description="Disordered" evidence="1">
    <location>
        <begin position="50"/>
        <end position="72"/>
    </location>
</feature>
<dbReference type="AlphaFoldDB" id="A0AAV4VWQ7"/>
<evidence type="ECO:0000313" key="3">
    <source>
        <dbReference type="Proteomes" id="UP001054945"/>
    </source>
</evidence>
<protein>
    <submittedName>
        <fullName evidence="2">Uncharacterized protein</fullName>
    </submittedName>
</protein>
<dbReference type="Proteomes" id="UP001054945">
    <property type="component" value="Unassembled WGS sequence"/>
</dbReference>
<name>A0AAV4VWQ7_CAEEX</name>
<reference evidence="2 3" key="1">
    <citation type="submission" date="2021-06" db="EMBL/GenBank/DDBJ databases">
        <title>Caerostris extrusa draft genome.</title>
        <authorList>
            <person name="Kono N."/>
            <person name="Arakawa K."/>
        </authorList>
    </citation>
    <scope>NUCLEOTIDE SEQUENCE [LARGE SCALE GENOMIC DNA]</scope>
</reference>
<gene>
    <name evidence="2" type="ORF">CEXT_476461</name>
</gene>
<comment type="caution">
    <text evidence="2">The sequence shown here is derived from an EMBL/GenBank/DDBJ whole genome shotgun (WGS) entry which is preliminary data.</text>
</comment>
<sequence>MRTSLFYRENLRNALFPHRCEQTGKCDPRSAKDQNSKHDLLSVCCQKTLPRPSISPSPETFRPSVSHLRPGR</sequence>
<accession>A0AAV4VWQ7</accession>
<proteinExistence type="predicted"/>
<organism evidence="2 3">
    <name type="scientific">Caerostris extrusa</name>
    <name type="common">Bark spider</name>
    <name type="synonym">Caerostris bankana</name>
    <dbReference type="NCBI Taxonomy" id="172846"/>
    <lineage>
        <taxon>Eukaryota</taxon>
        <taxon>Metazoa</taxon>
        <taxon>Ecdysozoa</taxon>
        <taxon>Arthropoda</taxon>
        <taxon>Chelicerata</taxon>
        <taxon>Arachnida</taxon>
        <taxon>Araneae</taxon>
        <taxon>Araneomorphae</taxon>
        <taxon>Entelegynae</taxon>
        <taxon>Araneoidea</taxon>
        <taxon>Araneidae</taxon>
        <taxon>Caerostris</taxon>
    </lineage>
</organism>
<evidence type="ECO:0000256" key="1">
    <source>
        <dbReference type="SAM" id="MobiDB-lite"/>
    </source>
</evidence>
<keyword evidence="3" id="KW-1185">Reference proteome</keyword>